<dbReference type="RefSeq" id="WP_367623642.1">
    <property type="nucleotide sequence ID" value="NZ_JBFNQD010000002.1"/>
</dbReference>
<evidence type="ECO:0000256" key="7">
    <source>
        <dbReference type="SAM" id="Phobius"/>
    </source>
</evidence>
<comment type="caution">
    <text evidence="9">The sequence shown here is derived from an EMBL/GenBank/DDBJ whole genome shotgun (WGS) entry which is preliminary data.</text>
</comment>
<feature type="transmembrane region" description="Helical" evidence="7">
    <location>
        <begin position="383"/>
        <end position="402"/>
    </location>
</feature>
<protein>
    <submittedName>
        <fullName evidence="9">MFS transporter</fullName>
    </submittedName>
</protein>
<keyword evidence="10" id="KW-1185">Reference proteome</keyword>
<feature type="transmembrane region" description="Helical" evidence="7">
    <location>
        <begin position="61"/>
        <end position="84"/>
    </location>
</feature>
<feature type="domain" description="Major facilitator superfamily (MFS) profile" evidence="8">
    <location>
        <begin position="23"/>
        <end position="441"/>
    </location>
</feature>
<feature type="transmembrane region" description="Helical" evidence="7">
    <location>
        <begin position="147"/>
        <end position="170"/>
    </location>
</feature>
<feature type="transmembrane region" description="Helical" evidence="7">
    <location>
        <begin position="213"/>
        <end position="232"/>
    </location>
</feature>
<dbReference type="EMBL" id="JBFNQD010000002">
    <property type="protein sequence ID" value="MEW9305658.1"/>
    <property type="molecule type" value="Genomic_DNA"/>
</dbReference>
<evidence type="ECO:0000256" key="2">
    <source>
        <dbReference type="ARBA" id="ARBA00022448"/>
    </source>
</evidence>
<keyword evidence="2" id="KW-0813">Transport</keyword>
<feature type="transmembrane region" description="Helical" evidence="7">
    <location>
        <begin position="297"/>
        <end position="319"/>
    </location>
</feature>
<evidence type="ECO:0000313" key="10">
    <source>
        <dbReference type="Proteomes" id="UP001555786"/>
    </source>
</evidence>
<keyword evidence="5 7" id="KW-1133">Transmembrane helix</keyword>
<comment type="subcellular location">
    <subcellularLocation>
        <location evidence="1">Cell membrane</location>
        <topology evidence="1">Multi-pass membrane protein</topology>
    </subcellularLocation>
</comment>
<sequence length="449" mass="46981">MPASDERRDQHDLFGKHRKRVAGTRAVGFCSAILSLPRSVMKTPERDRLPPAFRRIGWSNLLAQLSEQIALAAAPLAAVILLAAGPAETGWLQTAQTLPFLLLSIPAGLIADRASRRKLMVASEALRTLSLALTVLLLGLGQMNLSLLALLGCVGAIGTVCYSVAAPALIPTLVPRTRLADANRWLELARSAAYAGGPALGGALVGWTGAPVAYVLSTVLSIWAVLLLAGLPKEELAARTGRKLLHDLKDGAAFVIRHDLLRPILLTAVFFNIGWFCIQAVYVAYAVQILGLTAFEVGVTLGIYGAGMIAGAGIAPALARRVSFGTMIVLGPFGGFCASLLMLGTVWFPSPILAGFSYFLFGAGPILWTITTTTLRQAITPNAMLGRVSALVMTATFGARPVGAAAGAFIAAYAGAAACLGAAAIGFLVQLLVILLSRVPRLRALPDMA</sequence>
<evidence type="ECO:0000256" key="1">
    <source>
        <dbReference type="ARBA" id="ARBA00004651"/>
    </source>
</evidence>
<dbReference type="CDD" id="cd06173">
    <property type="entry name" value="MFS_MefA_like"/>
    <property type="match status" value="1"/>
</dbReference>
<dbReference type="InterPro" id="IPR010290">
    <property type="entry name" value="TM_effector"/>
</dbReference>
<dbReference type="PROSITE" id="PS50850">
    <property type="entry name" value="MFS"/>
    <property type="match status" value="1"/>
</dbReference>
<evidence type="ECO:0000256" key="6">
    <source>
        <dbReference type="ARBA" id="ARBA00023136"/>
    </source>
</evidence>
<organism evidence="9 10">
    <name type="scientific">Labrys neptuniae</name>
    <dbReference type="NCBI Taxonomy" id="376174"/>
    <lineage>
        <taxon>Bacteria</taxon>
        <taxon>Pseudomonadati</taxon>
        <taxon>Pseudomonadota</taxon>
        <taxon>Alphaproteobacteria</taxon>
        <taxon>Hyphomicrobiales</taxon>
        <taxon>Xanthobacteraceae</taxon>
        <taxon>Labrys</taxon>
    </lineage>
</organism>
<feature type="transmembrane region" description="Helical" evidence="7">
    <location>
        <begin position="352"/>
        <end position="371"/>
    </location>
</feature>
<proteinExistence type="predicted"/>
<dbReference type="PANTHER" id="PTHR23513">
    <property type="entry name" value="INTEGRAL MEMBRANE EFFLUX PROTEIN-RELATED"/>
    <property type="match status" value="1"/>
</dbReference>
<dbReference type="InterPro" id="IPR036259">
    <property type="entry name" value="MFS_trans_sf"/>
</dbReference>
<feature type="transmembrane region" description="Helical" evidence="7">
    <location>
        <begin position="408"/>
        <end position="436"/>
    </location>
</feature>
<dbReference type="Pfam" id="PF05977">
    <property type="entry name" value="MFS_3"/>
    <property type="match status" value="1"/>
</dbReference>
<name>A0ABV3PJ48_9HYPH</name>
<evidence type="ECO:0000256" key="5">
    <source>
        <dbReference type="ARBA" id="ARBA00022989"/>
    </source>
</evidence>
<dbReference type="PANTHER" id="PTHR23513:SF6">
    <property type="entry name" value="MAJOR FACILITATOR SUPERFAMILY ASSOCIATED DOMAIN-CONTAINING PROTEIN"/>
    <property type="match status" value="1"/>
</dbReference>
<dbReference type="Proteomes" id="UP001555786">
    <property type="component" value="Unassembled WGS sequence"/>
</dbReference>
<evidence type="ECO:0000256" key="4">
    <source>
        <dbReference type="ARBA" id="ARBA00022692"/>
    </source>
</evidence>
<evidence type="ECO:0000256" key="3">
    <source>
        <dbReference type="ARBA" id="ARBA00022475"/>
    </source>
</evidence>
<keyword evidence="3" id="KW-1003">Cell membrane</keyword>
<dbReference type="Gene3D" id="1.20.1250.20">
    <property type="entry name" value="MFS general substrate transporter like domains"/>
    <property type="match status" value="1"/>
</dbReference>
<feature type="transmembrane region" description="Helical" evidence="7">
    <location>
        <begin position="326"/>
        <end position="346"/>
    </location>
</feature>
<feature type="transmembrane region" description="Helical" evidence="7">
    <location>
        <begin position="121"/>
        <end position="141"/>
    </location>
</feature>
<feature type="transmembrane region" description="Helical" evidence="7">
    <location>
        <begin position="264"/>
        <end position="285"/>
    </location>
</feature>
<dbReference type="SUPFAM" id="SSF103473">
    <property type="entry name" value="MFS general substrate transporter"/>
    <property type="match status" value="1"/>
</dbReference>
<keyword evidence="6 7" id="KW-0472">Membrane</keyword>
<reference evidence="9 10" key="1">
    <citation type="submission" date="2024-07" db="EMBL/GenBank/DDBJ databases">
        <title>Description of Labrys sedimenti sp. nov., isolated from a diclofenac-degrading enrichment culture.</title>
        <authorList>
            <person name="Tancsics A."/>
            <person name="Csepanyi A."/>
        </authorList>
    </citation>
    <scope>NUCLEOTIDE SEQUENCE [LARGE SCALE GENOMIC DNA]</scope>
    <source>
        <strain evidence="9 10">LMG 23578</strain>
    </source>
</reference>
<dbReference type="InterPro" id="IPR020846">
    <property type="entry name" value="MFS_dom"/>
</dbReference>
<evidence type="ECO:0000259" key="8">
    <source>
        <dbReference type="PROSITE" id="PS50850"/>
    </source>
</evidence>
<gene>
    <name evidence="9" type="ORF">ABXS05_08925</name>
</gene>
<evidence type="ECO:0000313" key="9">
    <source>
        <dbReference type="EMBL" id="MEW9305658.1"/>
    </source>
</evidence>
<accession>A0ABV3PJ48</accession>
<keyword evidence="4 7" id="KW-0812">Transmembrane</keyword>